<reference evidence="1 2" key="1">
    <citation type="journal article" date="2019" name="ISME J.">
        <title>Isolation and characterization of a thermophilic sulfur- and iron-reducing thaumarchaeote from a terrestrial acidic hot spring.</title>
        <authorList>
            <person name="Kato S."/>
            <person name="Itoh T."/>
            <person name="Yuki M."/>
            <person name="Nagamori M."/>
            <person name="Ohnishi M."/>
            <person name="Uematsu K."/>
            <person name="Suzuki K."/>
            <person name="Takashina T."/>
            <person name="Ohkuma M."/>
        </authorList>
    </citation>
    <scope>NUCLEOTIDE SEQUENCE [LARGE SCALE GENOMIC DNA]</scope>
    <source>
        <strain evidence="1 2">NAS-02</strain>
    </source>
</reference>
<dbReference type="GO" id="GO:0003676">
    <property type="term" value="F:nucleic acid binding"/>
    <property type="evidence" value="ECO:0007669"/>
    <property type="project" value="InterPro"/>
</dbReference>
<proteinExistence type="predicted"/>
<protein>
    <recommendedName>
        <fullName evidence="3">Recombinase RecB</fullName>
    </recommendedName>
</protein>
<evidence type="ECO:0008006" key="3">
    <source>
        <dbReference type="Google" id="ProtNLM"/>
    </source>
</evidence>
<accession>A0A4P2VMZ2</accession>
<keyword evidence="2" id="KW-1185">Reference proteome</keyword>
<dbReference type="Proteomes" id="UP000509448">
    <property type="component" value="Chromosome"/>
</dbReference>
<dbReference type="PANTHER" id="PTHR34314:SF6">
    <property type="entry name" value="DUF3782 DOMAIN-CONTAINING PROTEIN"/>
    <property type="match status" value="1"/>
</dbReference>
<dbReference type="InterPro" id="IPR011856">
    <property type="entry name" value="tRNA_endonuc-like_dom_sf"/>
</dbReference>
<gene>
    <name evidence="1" type="ORF">NAS2_0949</name>
</gene>
<dbReference type="KEGG" id="ccai:NAS2_0949"/>
<dbReference type="EMBL" id="AP018732">
    <property type="protein sequence ID" value="BBE42338.1"/>
    <property type="molecule type" value="Genomic_DNA"/>
</dbReference>
<dbReference type="Gene3D" id="3.40.1350.10">
    <property type="match status" value="1"/>
</dbReference>
<dbReference type="AlphaFoldDB" id="A0A4P2VMZ2"/>
<dbReference type="SUPFAM" id="SSF52980">
    <property type="entry name" value="Restriction endonuclease-like"/>
    <property type="match status" value="1"/>
</dbReference>
<name>A0A4P2VMZ2_9ARCH</name>
<dbReference type="InterPro" id="IPR003509">
    <property type="entry name" value="UPF0102_YraN-like"/>
</dbReference>
<sequence>MFYIGSFRRSSLPSGEGRWRSSERIAARILEEAGFRVLEEHDRVMINGVEVGEIDLVAEKEGQRYAVEVKAGRLDVGGVRQAYVNAGLIGAKPLAICKGFSDSAAEALAQELGVEVLRLSDLFVIDQEELEALMREVIEDVVEDLVSYLTSEVKPTEEDVGVLRAIVETSDILEAAGKLGKDVGDLARTIEGLRSRGVIPRWARKYSSVKRAAEIALARDRLKEMVGALRGTGGTV</sequence>
<organism evidence="1 2">
    <name type="scientific">Conexivisphaera calida</name>
    <dbReference type="NCBI Taxonomy" id="1874277"/>
    <lineage>
        <taxon>Archaea</taxon>
        <taxon>Nitrososphaerota</taxon>
        <taxon>Conexivisphaeria</taxon>
        <taxon>Conexivisphaerales</taxon>
        <taxon>Conexivisphaeraceae</taxon>
        <taxon>Conexivisphaera</taxon>
    </lineage>
</organism>
<dbReference type="InterPro" id="IPR011335">
    <property type="entry name" value="Restrct_endonuc-II-like"/>
</dbReference>
<evidence type="ECO:0000313" key="1">
    <source>
        <dbReference type="EMBL" id="BBE42338.1"/>
    </source>
</evidence>
<dbReference type="Pfam" id="PF02021">
    <property type="entry name" value="UPF0102"/>
    <property type="match status" value="1"/>
</dbReference>
<dbReference type="PANTHER" id="PTHR34314">
    <property type="entry name" value="CRENARCHAEAL PROTEIN, PUTATIVE-RELATED"/>
    <property type="match status" value="1"/>
</dbReference>
<evidence type="ECO:0000313" key="2">
    <source>
        <dbReference type="Proteomes" id="UP000509448"/>
    </source>
</evidence>